<evidence type="ECO:0000313" key="2">
    <source>
        <dbReference type="Proteomes" id="UP001501074"/>
    </source>
</evidence>
<proteinExistence type="predicted"/>
<organism evidence="1 2">
    <name type="scientific">Kineosporia mesophila</name>
    <dbReference type="NCBI Taxonomy" id="566012"/>
    <lineage>
        <taxon>Bacteria</taxon>
        <taxon>Bacillati</taxon>
        <taxon>Actinomycetota</taxon>
        <taxon>Actinomycetes</taxon>
        <taxon>Kineosporiales</taxon>
        <taxon>Kineosporiaceae</taxon>
        <taxon>Kineosporia</taxon>
    </lineage>
</organism>
<sequence>MDEAFMAGRVVRRLVVARLVVARWVVARWVAPRWVTQVIARERIVGPDFRRSGLPGAGTHEIWSRNPRDLERIVGLRISGQSIRGPADLRIGDLRPDIGRAL</sequence>
<accession>A0ABP6ZG28</accession>
<keyword evidence="2" id="KW-1185">Reference proteome</keyword>
<dbReference type="EMBL" id="BAAAZO010000003">
    <property type="protein sequence ID" value="GAA3608600.1"/>
    <property type="molecule type" value="Genomic_DNA"/>
</dbReference>
<name>A0ABP6ZG28_9ACTN</name>
<comment type="caution">
    <text evidence="1">The sequence shown here is derived from an EMBL/GenBank/DDBJ whole genome shotgun (WGS) entry which is preliminary data.</text>
</comment>
<gene>
    <name evidence="1" type="ORF">GCM10022223_25790</name>
</gene>
<protein>
    <submittedName>
        <fullName evidence="1">Uncharacterized protein</fullName>
    </submittedName>
</protein>
<reference evidence="2" key="1">
    <citation type="journal article" date="2019" name="Int. J. Syst. Evol. Microbiol.">
        <title>The Global Catalogue of Microorganisms (GCM) 10K type strain sequencing project: providing services to taxonomists for standard genome sequencing and annotation.</title>
        <authorList>
            <consortium name="The Broad Institute Genomics Platform"/>
            <consortium name="The Broad Institute Genome Sequencing Center for Infectious Disease"/>
            <person name="Wu L."/>
            <person name="Ma J."/>
        </authorList>
    </citation>
    <scope>NUCLEOTIDE SEQUENCE [LARGE SCALE GENOMIC DNA]</scope>
    <source>
        <strain evidence="2">JCM 16902</strain>
    </source>
</reference>
<evidence type="ECO:0000313" key="1">
    <source>
        <dbReference type="EMBL" id="GAA3608600.1"/>
    </source>
</evidence>
<dbReference type="Proteomes" id="UP001501074">
    <property type="component" value="Unassembled WGS sequence"/>
</dbReference>